<dbReference type="EMBL" id="FR911276">
    <property type="protein sequence ID" value="CDQ91025.1"/>
    <property type="molecule type" value="Genomic_DNA"/>
</dbReference>
<dbReference type="PANTHER" id="PTHR38706:SF3">
    <property type="entry name" value="SI:CH211-198C19.1"/>
    <property type="match status" value="1"/>
</dbReference>
<protein>
    <submittedName>
        <fullName evidence="1">Uncharacterized protein</fullName>
    </submittedName>
</protein>
<reference evidence="1" key="2">
    <citation type="submission" date="2014-03" db="EMBL/GenBank/DDBJ databases">
        <authorList>
            <person name="Genoscope - CEA"/>
        </authorList>
    </citation>
    <scope>NUCLEOTIDE SEQUENCE</scope>
</reference>
<name>A0A060YPF5_ONCMY</name>
<dbReference type="AlphaFoldDB" id="A0A060YPF5"/>
<evidence type="ECO:0000313" key="2">
    <source>
        <dbReference type="Proteomes" id="UP000193380"/>
    </source>
</evidence>
<reference evidence="1" key="1">
    <citation type="journal article" date="2014" name="Nat. Commun.">
        <title>The rainbow trout genome provides novel insights into evolution after whole-genome duplication in vertebrates.</title>
        <authorList>
            <person name="Berthelot C."/>
            <person name="Brunet F."/>
            <person name="Chalopin D."/>
            <person name="Juanchich A."/>
            <person name="Bernard M."/>
            <person name="Noel B."/>
            <person name="Bento P."/>
            <person name="Da Silva C."/>
            <person name="Labadie K."/>
            <person name="Alberti A."/>
            <person name="Aury J.M."/>
            <person name="Louis A."/>
            <person name="Dehais P."/>
            <person name="Bardou P."/>
            <person name="Montfort J."/>
            <person name="Klopp C."/>
            <person name="Cabau C."/>
            <person name="Gaspin C."/>
            <person name="Thorgaard G.H."/>
            <person name="Boussaha M."/>
            <person name="Quillet E."/>
            <person name="Guyomard R."/>
            <person name="Galiana D."/>
            <person name="Bobe J."/>
            <person name="Volff J.N."/>
            <person name="Genet C."/>
            <person name="Wincker P."/>
            <person name="Jaillon O."/>
            <person name="Roest Crollius H."/>
            <person name="Guiguen Y."/>
        </authorList>
    </citation>
    <scope>NUCLEOTIDE SEQUENCE [LARGE SCALE GENOMIC DNA]</scope>
</reference>
<dbReference type="Proteomes" id="UP000193380">
    <property type="component" value="Unassembled WGS sequence"/>
</dbReference>
<organism evidence="1 2">
    <name type="scientific">Oncorhynchus mykiss</name>
    <name type="common">Rainbow trout</name>
    <name type="synonym">Salmo gairdneri</name>
    <dbReference type="NCBI Taxonomy" id="8022"/>
    <lineage>
        <taxon>Eukaryota</taxon>
        <taxon>Metazoa</taxon>
        <taxon>Chordata</taxon>
        <taxon>Craniata</taxon>
        <taxon>Vertebrata</taxon>
        <taxon>Euteleostomi</taxon>
        <taxon>Actinopterygii</taxon>
        <taxon>Neopterygii</taxon>
        <taxon>Teleostei</taxon>
        <taxon>Protacanthopterygii</taxon>
        <taxon>Salmoniformes</taxon>
        <taxon>Salmonidae</taxon>
        <taxon>Salmoninae</taxon>
        <taxon>Oncorhynchus</taxon>
    </lineage>
</organism>
<dbReference type="PaxDb" id="8022-A0A060YPF5"/>
<dbReference type="PANTHER" id="PTHR38706">
    <property type="entry name" value="SI:CH211-198C19.1-RELATED"/>
    <property type="match status" value="1"/>
</dbReference>
<accession>A0A060YPF5</accession>
<sequence>NPVFLCYSKGQGQHCDQHNHIPQSLSRDLQAIPTDSSYSDIAGMANHTSVLRCILLLLLAVTLASALRTLDTNDELEKTGFGTPPPRHGLKLLLWYVQTCIDNNMVSLCDPREGAYGFHMFKNYKLLLPKLKDQNLYTYYTIGNLHSHGAENLPYEVRRYYDKDNLLSNQDRVLVKYNQNNNHIDKIYISEHYKQRKTYMIGPNLLSSLRQPSCLAMI</sequence>
<gene>
    <name evidence="1" type="ORF">GSONMT00022281001</name>
</gene>
<proteinExistence type="predicted"/>
<feature type="non-terminal residue" evidence="1">
    <location>
        <position position="1"/>
    </location>
</feature>
<evidence type="ECO:0000313" key="1">
    <source>
        <dbReference type="EMBL" id="CDQ91025.1"/>
    </source>
</evidence>